<dbReference type="Pfam" id="PF16661">
    <property type="entry name" value="Lactamase_B_6"/>
    <property type="match status" value="1"/>
</dbReference>
<dbReference type="SMART" id="SM01027">
    <property type="entry name" value="Beta-Casp"/>
    <property type="match status" value="1"/>
</dbReference>
<evidence type="ECO:0000256" key="1">
    <source>
        <dbReference type="ARBA" id="ARBA00004123"/>
    </source>
</evidence>
<keyword evidence="8" id="KW-1185">Reference proteome</keyword>
<evidence type="ECO:0000256" key="3">
    <source>
        <dbReference type="ARBA" id="ARBA00023242"/>
    </source>
</evidence>
<evidence type="ECO:0000256" key="4">
    <source>
        <dbReference type="RuleBase" id="RU365006"/>
    </source>
</evidence>
<dbReference type="Pfam" id="PF13299">
    <property type="entry name" value="CPSF100_C"/>
    <property type="match status" value="1"/>
</dbReference>
<feature type="domain" description="Beta-Casp" evidence="6">
    <location>
        <begin position="250"/>
        <end position="380"/>
    </location>
</feature>
<feature type="region of interest" description="Disordered" evidence="5">
    <location>
        <begin position="456"/>
        <end position="477"/>
    </location>
</feature>
<dbReference type="AlphaFoldDB" id="A0A0V1PYV7"/>
<dbReference type="InterPro" id="IPR022712">
    <property type="entry name" value="Beta_Casp"/>
</dbReference>
<dbReference type="InterPro" id="IPR025069">
    <property type="entry name" value="Cpsf2_C"/>
</dbReference>
<dbReference type="RefSeq" id="XP_015467392.1">
    <property type="nucleotide sequence ID" value="XM_015611751.1"/>
</dbReference>
<keyword evidence="4" id="KW-0694">RNA-binding</keyword>
<feature type="region of interest" description="Disordered" evidence="5">
    <location>
        <begin position="575"/>
        <end position="625"/>
    </location>
</feature>
<dbReference type="InterPro" id="IPR027075">
    <property type="entry name" value="CPSF2"/>
</dbReference>
<evidence type="ECO:0000313" key="7">
    <source>
        <dbReference type="EMBL" id="KSA01290.1"/>
    </source>
</evidence>
<name>A0A0V1PYV7_9ASCO</name>
<proteinExistence type="inferred from homology"/>
<reference evidence="7 8" key="1">
    <citation type="submission" date="2015-11" db="EMBL/GenBank/DDBJ databases">
        <title>The genome of Debaryomyces fabryi.</title>
        <authorList>
            <person name="Tafer H."/>
            <person name="Lopandic K."/>
        </authorList>
    </citation>
    <scope>NUCLEOTIDE SEQUENCE [LARGE SCALE GENOMIC DNA]</scope>
    <source>
        <strain evidence="7 8">CBS 789</strain>
    </source>
</reference>
<protein>
    <recommendedName>
        <fullName evidence="4">Cleavage and polyadenylation specificity factor subunit 2</fullName>
    </recommendedName>
    <alternativeName>
        <fullName evidence="4">Cleavage and polyadenylation specificity factor 100 kDa subunit</fullName>
    </alternativeName>
</protein>
<sequence length="960" mass="107648">MFTFSIITPSTDDYSCKASLLSFDNDIKILADPSWNGNNHEDILYMEQYLKEVDIILLSHSTPEFISGFVLLCIKFPNLMSNIPIYSTLPVNQLGRVSTVEYYRANGVLGPLNNSILEVDEVDEWFDKIIPLKYFQTLSVFDNRLVITPYNAGHTLGGTFWLITRRLEKIIYAPSWNHSKDSFLNSASFLSSSSGNPLSQLMRPTALITNTDLGSTMSHKKRTEKFLNLVDATLANGGAVLLPTSLSGRFLELLHLIDQHLQSAPIPVYFLSYSGTKVLSYASNLLEWMSSQLVKEWEEASSMNNNSSNKNNFPFDPSKVDLLLDPSELVQLSGPKIVFCSGIDLKNGDMSSEALQYLCQDEKTTIVLTEKTHFGLDNSINSQLYNDWYNLTKQKQGGTVEDGIAVPLEKAVSLENWHREEPLIGAELTDFQEKINLQRKQKLLAKVRDRKNQNLLNADTINGDDSSSDEDDDVVSSDEEVSALKYADVPSNADIPNTTNVTSVVNVDELSAHEAFITDHVKQTLEANRPLDLKITHKLKPRQAMFPYIVSSHKQKFDDYGEVIDIKDFQKQEDSSSNKLIMESKRKFEQNEKRKWGNVDNKGKGRGKNSDKDNNNNQNKITPQELLNNQLLQKNLDTLFSPRKRIPLNAASSFSSKPQELRMRCGLSFVDLSGLVDMRSLSLIVSSLKPYNLLLLPDFSIGQNTIDEMNGLVTVKQMFDQQQDQQQQEQNKKSLANSSRYLSLATIRGGISNFMTSNNGAGKLAIFAMLCNTPVKIGGDDSDDTGIGLSNFEIKLDDSIINNLKWQNIDGSYRVAQVYGELEIHNQDLPNKKQKTISDYMNSSTQFTLKHISNQDFLKQQQALIDAHAATTGQLLNNNGPKLAIGNIRLPELKKKLIGRNMNAEFKSEGTLVVNNSVAIRKVTYSSVEGEDTGDIVIDGAMGPLYYEIKDCIREMLAYV</sequence>
<comment type="caution">
    <text evidence="7">The sequence shown here is derived from an EMBL/GenBank/DDBJ whole genome shotgun (WGS) entry which is preliminary data.</text>
</comment>
<dbReference type="CDD" id="cd16293">
    <property type="entry name" value="CPSF2-like_MBL-fold"/>
    <property type="match status" value="1"/>
</dbReference>
<evidence type="ECO:0000313" key="8">
    <source>
        <dbReference type="Proteomes" id="UP000054251"/>
    </source>
</evidence>
<dbReference type="PANTHER" id="PTHR45922">
    <property type="entry name" value="CLEAVAGE AND POLYADENYLATION SPECIFICITY FACTOR SUBUNIT 2"/>
    <property type="match status" value="1"/>
</dbReference>
<evidence type="ECO:0000259" key="6">
    <source>
        <dbReference type="SMART" id="SM01027"/>
    </source>
</evidence>
<comment type="subcellular location">
    <subcellularLocation>
        <location evidence="1 4">Nucleus</location>
    </subcellularLocation>
</comment>
<dbReference type="GO" id="GO:0006397">
    <property type="term" value="P:mRNA processing"/>
    <property type="evidence" value="ECO:0007669"/>
    <property type="project" value="UniProtKB-KW"/>
</dbReference>
<evidence type="ECO:0000256" key="2">
    <source>
        <dbReference type="ARBA" id="ARBA00022664"/>
    </source>
</evidence>
<keyword evidence="2 4" id="KW-0507">mRNA processing</keyword>
<dbReference type="OrthoDB" id="64353at2759"/>
<organism evidence="7 8">
    <name type="scientific">Debaryomyces fabryi</name>
    <dbReference type="NCBI Taxonomy" id="58627"/>
    <lineage>
        <taxon>Eukaryota</taxon>
        <taxon>Fungi</taxon>
        <taxon>Dikarya</taxon>
        <taxon>Ascomycota</taxon>
        <taxon>Saccharomycotina</taxon>
        <taxon>Pichiomycetes</taxon>
        <taxon>Debaryomycetaceae</taxon>
        <taxon>Debaryomyces</taxon>
    </lineage>
</organism>
<comment type="similarity">
    <text evidence="4">Belongs to the metallo-beta-lactamase superfamily. RNA-metabolizing metallo-beta-lactamase-like family. CPSF2/YSH1 subfamily.</text>
</comment>
<feature type="compositionally biased region" description="Acidic residues" evidence="5">
    <location>
        <begin position="466"/>
        <end position="477"/>
    </location>
</feature>
<dbReference type="GO" id="GO:0003723">
    <property type="term" value="F:RNA binding"/>
    <property type="evidence" value="ECO:0007669"/>
    <property type="project" value="UniProtKB-KW"/>
</dbReference>
<dbReference type="EMBL" id="LMYN01000057">
    <property type="protein sequence ID" value="KSA01290.1"/>
    <property type="molecule type" value="Genomic_DNA"/>
</dbReference>
<dbReference type="InterPro" id="IPR035639">
    <property type="entry name" value="CPSF2_MBL"/>
</dbReference>
<evidence type="ECO:0000256" key="5">
    <source>
        <dbReference type="SAM" id="MobiDB-lite"/>
    </source>
</evidence>
<dbReference type="Proteomes" id="UP000054251">
    <property type="component" value="Unassembled WGS sequence"/>
</dbReference>
<dbReference type="SUPFAM" id="SSF56281">
    <property type="entry name" value="Metallo-hydrolase/oxidoreductase"/>
    <property type="match status" value="1"/>
</dbReference>
<dbReference type="InterPro" id="IPR001279">
    <property type="entry name" value="Metallo-B-lactamas"/>
</dbReference>
<feature type="compositionally biased region" description="Low complexity" evidence="5">
    <location>
        <begin position="615"/>
        <end position="625"/>
    </location>
</feature>
<gene>
    <name evidence="7" type="ORF">AC631_02922</name>
</gene>
<feature type="compositionally biased region" description="Basic and acidic residues" evidence="5">
    <location>
        <begin position="575"/>
        <end position="614"/>
    </location>
</feature>
<keyword evidence="3 4" id="KW-0539">Nucleus</keyword>
<accession>A0A0V1PYV7</accession>
<dbReference type="GeneID" id="26839931"/>
<dbReference type="InterPro" id="IPR036866">
    <property type="entry name" value="RibonucZ/Hydroxyglut_hydro"/>
</dbReference>
<dbReference type="GO" id="GO:0005847">
    <property type="term" value="C:mRNA cleavage and polyadenylation specificity factor complex"/>
    <property type="evidence" value="ECO:0007669"/>
    <property type="project" value="InterPro"/>
</dbReference>
<dbReference type="PANTHER" id="PTHR45922:SF1">
    <property type="entry name" value="CLEAVAGE AND POLYADENYLATION SPECIFICITY FACTOR SUBUNIT 2"/>
    <property type="match status" value="1"/>
</dbReference>
<dbReference type="Gene3D" id="3.60.15.10">
    <property type="entry name" value="Ribonuclease Z/Hydroxyacylglutathione hydrolase-like"/>
    <property type="match status" value="1"/>
</dbReference>
<dbReference type="Pfam" id="PF10996">
    <property type="entry name" value="Beta-Casp"/>
    <property type="match status" value="1"/>
</dbReference>